<gene>
    <name evidence="2" type="ORF">ACEWY4_013867</name>
</gene>
<evidence type="ECO:0000256" key="1">
    <source>
        <dbReference type="SAM" id="MobiDB-lite"/>
    </source>
</evidence>
<evidence type="ECO:0000313" key="2">
    <source>
        <dbReference type="EMBL" id="KAL2091604.1"/>
    </source>
</evidence>
<dbReference type="AlphaFoldDB" id="A0ABD1JXL5"/>
<organism evidence="2 3">
    <name type="scientific">Coilia grayii</name>
    <name type="common">Gray's grenadier anchovy</name>
    <dbReference type="NCBI Taxonomy" id="363190"/>
    <lineage>
        <taxon>Eukaryota</taxon>
        <taxon>Metazoa</taxon>
        <taxon>Chordata</taxon>
        <taxon>Craniata</taxon>
        <taxon>Vertebrata</taxon>
        <taxon>Euteleostomi</taxon>
        <taxon>Actinopterygii</taxon>
        <taxon>Neopterygii</taxon>
        <taxon>Teleostei</taxon>
        <taxon>Clupei</taxon>
        <taxon>Clupeiformes</taxon>
        <taxon>Clupeoidei</taxon>
        <taxon>Engraulidae</taxon>
        <taxon>Coilinae</taxon>
        <taxon>Coilia</taxon>
    </lineage>
</organism>
<dbReference type="PANTHER" id="PTHR47018:SF3">
    <property type="entry name" value="MYCBP-ASSOCIATED PROTEIN"/>
    <property type="match status" value="1"/>
</dbReference>
<protein>
    <submittedName>
        <fullName evidence="2">Uncharacterized protein</fullName>
    </submittedName>
</protein>
<dbReference type="PANTHER" id="PTHR47018">
    <property type="entry name" value="CXC DOMAIN-CONTAINING PROTEIN-RELATED"/>
    <property type="match status" value="1"/>
</dbReference>
<reference evidence="2 3" key="1">
    <citation type="submission" date="2024-09" db="EMBL/GenBank/DDBJ databases">
        <title>A chromosome-level genome assembly of Gray's grenadier anchovy, Coilia grayii.</title>
        <authorList>
            <person name="Fu Z."/>
        </authorList>
    </citation>
    <scope>NUCLEOTIDE SEQUENCE [LARGE SCALE GENOMIC DNA]</scope>
    <source>
        <strain evidence="2">G4</strain>
        <tissue evidence="2">Muscle</tissue>
    </source>
</reference>
<keyword evidence="3" id="KW-1185">Reference proteome</keyword>
<comment type="caution">
    <text evidence="2">The sequence shown here is derived from an EMBL/GenBank/DDBJ whole genome shotgun (WGS) entry which is preliminary data.</text>
</comment>
<feature type="region of interest" description="Disordered" evidence="1">
    <location>
        <begin position="534"/>
        <end position="562"/>
    </location>
</feature>
<sequence length="588" mass="66426">MVMSLRHLFRSKTLIRMLHRFGHCESYDFSLELETALAEAVESSSSQLSNQIIRYPMPPSVFHSEFDNLDKFINDVTGRESIHTAHGIMLQEVISHPGQHQEGEELQTIPRTKRRSFNLAKETTLPECYVSQKQNPKLKITQLTHPGGPEAMAKSIRMTLLWTLLHSFQSSQGKPITAWSGFISSTHNPPKKLTTIDYHPLINHPITEYSTIQECLRAAEEATNEVGQEYVITTFDMGVCIKALPLIWQNPERYKKHVMLPGTFHLECAFMKMLGKKMKGSGFEDILLEAGLISGGSLAGVMQGKNYDRAIHCHKIMLEALELLLFEEFTQHQSHPFSSLTEESCKKIDSLSNDPSPSALSEAVSDPAIMDIVDNYIKFRQTDIGATAKLWLYMYHVHLLLALITSVKTNNYLLYVQAIQEMCPIFFSFGGQNYARYMTYFSAFFANIDYSHAGASDLIRLGTFSVARSFISGNRCATDKTMEETFMRHAKSHGGTGEGLSGILTNYKAYQRRVRTTHLRSLYVDAALNMADMGNEGSDGNQHRDLRPTEIQRSDKEVKKTKDAIKSFLNPFSSSLLSSPLERLHQKT</sequence>
<dbReference type="EMBL" id="JBHFQA010000011">
    <property type="protein sequence ID" value="KAL2091604.1"/>
    <property type="molecule type" value="Genomic_DNA"/>
</dbReference>
<evidence type="ECO:0000313" key="3">
    <source>
        <dbReference type="Proteomes" id="UP001591681"/>
    </source>
</evidence>
<accession>A0ABD1JXL5</accession>
<dbReference type="Proteomes" id="UP001591681">
    <property type="component" value="Unassembled WGS sequence"/>
</dbReference>
<name>A0ABD1JXL5_9TELE</name>
<feature type="compositionally biased region" description="Basic and acidic residues" evidence="1">
    <location>
        <begin position="541"/>
        <end position="562"/>
    </location>
</feature>
<proteinExistence type="predicted"/>